<evidence type="ECO:0000259" key="2">
    <source>
        <dbReference type="PROSITE" id="PS51707"/>
    </source>
</evidence>
<feature type="active site" description="Proton acceptor" evidence="1">
    <location>
        <position position="32"/>
    </location>
</feature>
<dbReference type="SMART" id="SM01118">
    <property type="entry name" value="CYTH"/>
    <property type="match status" value="1"/>
</dbReference>
<comment type="caution">
    <text evidence="3">The sequence shown here is derived from an EMBL/GenBank/DDBJ whole genome shotgun (WGS) entry which is preliminary data.</text>
</comment>
<dbReference type="SUPFAM" id="SSF55154">
    <property type="entry name" value="CYTH-like phosphatases"/>
    <property type="match status" value="1"/>
</dbReference>
<dbReference type="InterPro" id="IPR033469">
    <property type="entry name" value="CYTH-like_dom_sf"/>
</dbReference>
<dbReference type="Pfam" id="PF01928">
    <property type="entry name" value="CYTH"/>
    <property type="match status" value="1"/>
</dbReference>
<gene>
    <name evidence="3" type="ORF">Rhe02_51120</name>
</gene>
<dbReference type="PROSITE" id="PS51707">
    <property type="entry name" value="CYTH"/>
    <property type="match status" value="1"/>
</dbReference>
<proteinExistence type="predicted"/>
<dbReference type="RefSeq" id="WP_203910853.1">
    <property type="nucleotide sequence ID" value="NZ_BONY01000033.1"/>
</dbReference>
<dbReference type="CDD" id="cd07891">
    <property type="entry name" value="CYTH-like_CthTTM-like_1"/>
    <property type="match status" value="1"/>
</dbReference>
<dbReference type="Gene3D" id="2.40.320.10">
    <property type="entry name" value="Hypothetical Protein Pfu-838710-001"/>
    <property type="match status" value="1"/>
</dbReference>
<protein>
    <submittedName>
        <fullName evidence="3">Adenylate cyclase</fullName>
    </submittedName>
</protein>
<dbReference type="AlphaFoldDB" id="A0A8J3VHZ6"/>
<dbReference type="Proteomes" id="UP000612899">
    <property type="component" value="Unassembled WGS sequence"/>
</dbReference>
<keyword evidence="4" id="KW-1185">Reference proteome</keyword>
<sequence>MSGNVEIERKFLVASSDWRDEVSQADPIRQAYVAVTDKLNVRVRRYGPDAFLTVKGKAVGITRKEIETAVPVEFVEAVLAEGLFQGQPVEKTRYLVPHKGFTFEIDVFEGANAGLVVAEIELESEESDFPRPPWLGEEVTADHRYSNSYLAQHSWSEWGPPVEPPGGQVGGQ</sequence>
<dbReference type="PANTHER" id="PTHR40114:SF1">
    <property type="entry name" value="SLR0698 PROTEIN"/>
    <property type="match status" value="1"/>
</dbReference>
<evidence type="ECO:0000313" key="4">
    <source>
        <dbReference type="Proteomes" id="UP000612899"/>
    </source>
</evidence>
<name>A0A8J3VHZ6_9ACTN</name>
<feature type="domain" description="CYTH" evidence="2">
    <location>
        <begin position="4"/>
        <end position="152"/>
    </location>
</feature>
<evidence type="ECO:0000256" key="1">
    <source>
        <dbReference type="PIRSR" id="PIRSR016487-1"/>
    </source>
</evidence>
<reference evidence="3" key="1">
    <citation type="submission" date="2021-01" db="EMBL/GenBank/DDBJ databases">
        <title>Whole genome shotgun sequence of Rhizocola hellebori NBRC 109834.</title>
        <authorList>
            <person name="Komaki H."/>
            <person name="Tamura T."/>
        </authorList>
    </citation>
    <scope>NUCLEOTIDE SEQUENCE</scope>
    <source>
        <strain evidence="3">NBRC 109834</strain>
    </source>
</reference>
<dbReference type="PANTHER" id="PTHR40114">
    <property type="entry name" value="SLR0698 PROTEIN"/>
    <property type="match status" value="1"/>
</dbReference>
<dbReference type="InterPro" id="IPR012042">
    <property type="entry name" value="NeuTTM/CthTTM-like"/>
</dbReference>
<dbReference type="InterPro" id="IPR023577">
    <property type="entry name" value="CYTH_domain"/>
</dbReference>
<organism evidence="3 4">
    <name type="scientific">Rhizocola hellebori</name>
    <dbReference type="NCBI Taxonomy" id="1392758"/>
    <lineage>
        <taxon>Bacteria</taxon>
        <taxon>Bacillati</taxon>
        <taxon>Actinomycetota</taxon>
        <taxon>Actinomycetes</taxon>
        <taxon>Micromonosporales</taxon>
        <taxon>Micromonosporaceae</taxon>
        <taxon>Rhizocola</taxon>
    </lineage>
</organism>
<accession>A0A8J3VHZ6</accession>
<dbReference type="PIRSF" id="PIRSF016487">
    <property type="entry name" value="CYTH_UCP016487"/>
    <property type="match status" value="1"/>
</dbReference>
<dbReference type="EMBL" id="BONY01000033">
    <property type="protein sequence ID" value="GIH07045.1"/>
    <property type="molecule type" value="Genomic_DNA"/>
</dbReference>
<evidence type="ECO:0000313" key="3">
    <source>
        <dbReference type="EMBL" id="GIH07045.1"/>
    </source>
</evidence>